<gene>
    <name evidence="6" type="ORF">FHX53_000162</name>
</gene>
<dbReference type="InterPro" id="IPR007214">
    <property type="entry name" value="YbaK/aa-tRNA-synth-assoc-dom"/>
</dbReference>
<evidence type="ECO:0000256" key="1">
    <source>
        <dbReference type="ARBA" id="ARBA00009798"/>
    </source>
</evidence>
<dbReference type="InterPro" id="IPR004369">
    <property type="entry name" value="Prolyl-tRNA_editing_YbaK/EbsC"/>
</dbReference>
<comment type="caution">
    <text evidence="6">The sequence shown here is derived from an EMBL/GenBank/DDBJ whole genome shotgun (WGS) entry which is preliminary data.</text>
</comment>
<protein>
    <recommendedName>
        <fullName evidence="4">Cys-tRNA(Pro)/Cys-tRNA(Cys) deacylase</fullName>
        <ecNumber evidence="4">4.2.-.-</ecNumber>
    </recommendedName>
</protein>
<dbReference type="PANTHER" id="PTHR30411:SF0">
    <property type="entry name" value="CYS-TRNA(PRO)_CYS-TRNA(CYS) DEACYLASE YBAK"/>
    <property type="match status" value="1"/>
</dbReference>
<dbReference type="PANTHER" id="PTHR30411">
    <property type="entry name" value="CYTOPLASMIC PROTEIN"/>
    <property type="match status" value="1"/>
</dbReference>
<evidence type="ECO:0000256" key="4">
    <source>
        <dbReference type="PIRNR" id="PIRNR006181"/>
    </source>
</evidence>
<name>A0A839EA28_9MICO</name>
<evidence type="ECO:0000313" key="6">
    <source>
        <dbReference type="EMBL" id="MBA8846598.1"/>
    </source>
</evidence>
<keyword evidence="3 4" id="KW-0456">Lyase</keyword>
<dbReference type="EC" id="4.2.-.-" evidence="4"/>
<keyword evidence="6" id="KW-0378">Hydrolase</keyword>
<dbReference type="EMBL" id="JACGWX010000001">
    <property type="protein sequence ID" value="MBA8846598.1"/>
    <property type="molecule type" value="Genomic_DNA"/>
</dbReference>
<dbReference type="RefSeq" id="WP_182489301.1">
    <property type="nucleotide sequence ID" value="NZ_BAAAOV010000003.1"/>
</dbReference>
<evidence type="ECO:0000256" key="3">
    <source>
        <dbReference type="ARBA" id="ARBA00023239"/>
    </source>
</evidence>
<keyword evidence="7" id="KW-1185">Reference proteome</keyword>
<sequence>MARPRSQAAPGTPATVALTAAGIPFTPRAYAHDASVTAYGLEAAAALGVEPVRVFKTLLAEADGRLVVGVVPVSAKLDLKALASAVGAKRAAMAAPELAERKTGYVVGGISPIGQKTALPTVIDESAALWETVLVSGGRRGFDLELAPADLLRATGGVLGDIAQ</sequence>
<dbReference type="SUPFAM" id="SSF55826">
    <property type="entry name" value="YbaK/ProRS associated domain"/>
    <property type="match status" value="1"/>
</dbReference>
<dbReference type="CDD" id="cd00002">
    <property type="entry name" value="YbaK_deacylase"/>
    <property type="match status" value="1"/>
</dbReference>
<reference evidence="6 7" key="1">
    <citation type="submission" date="2020-07" db="EMBL/GenBank/DDBJ databases">
        <title>Sequencing the genomes of 1000 actinobacteria strains.</title>
        <authorList>
            <person name="Klenk H.-P."/>
        </authorList>
    </citation>
    <scope>NUCLEOTIDE SEQUENCE [LARGE SCALE GENOMIC DNA]</scope>
    <source>
        <strain evidence="6 7">DSM 19663</strain>
    </source>
</reference>
<keyword evidence="2 4" id="KW-0648">Protein biosynthesis</keyword>
<accession>A0A839EA28</accession>
<evidence type="ECO:0000313" key="7">
    <source>
        <dbReference type="Proteomes" id="UP000585905"/>
    </source>
</evidence>
<proteinExistence type="inferred from homology"/>
<dbReference type="PIRSF" id="PIRSF006181">
    <property type="entry name" value="EbsC_YbaK"/>
    <property type="match status" value="1"/>
</dbReference>
<feature type="domain" description="YbaK/aminoacyl-tRNA synthetase-associated" evidence="5">
    <location>
        <begin position="42"/>
        <end position="153"/>
    </location>
</feature>
<dbReference type="GO" id="GO:0002161">
    <property type="term" value="F:aminoacyl-tRNA deacylase activity"/>
    <property type="evidence" value="ECO:0007669"/>
    <property type="project" value="InterPro"/>
</dbReference>
<dbReference type="GO" id="GO:0006412">
    <property type="term" value="P:translation"/>
    <property type="evidence" value="ECO:0007669"/>
    <property type="project" value="UniProtKB-KW"/>
</dbReference>
<dbReference type="NCBIfam" id="TIGR00011">
    <property type="entry name" value="YbaK_EbsC"/>
    <property type="match status" value="1"/>
</dbReference>
<organism evidence="6 7">
    <name type="scientific">Microcella alkalica</name>
    <dbReference type="NCBI Taxonomy" id="355930"/>
    <lineage>
        <taxon>Bacteria</taxon>
        <taxon>Bacillati</taxon>
        <taxon>Actinomycetota</taxon>
        <taxon>Actinomycetes</taxon>
        <taxon>Micrococcales</taxon>
        <taxon>Microbacteriaceae</taxon>
        <taxon>Microcella</taxon>
    </lineage>
</organism>
<dbReference type="GO" id="GO:0016829">
    <property type="term" value="F:lyase activity"/>
    <property type="evidence" value="ECO:0007669"/>
    <property type="project" value="UniProtKB-KW"/>
</dbReference>
<dbReference type="Pfam" id="PF04073">
    <property type="entry name" value="tRNA_edit"/>
    <property type="match status" value="1"/>
</dbReference>
<dbReference type="Proteomes" id="UP000585905">
    <property type="component" value="Unassembled WGS sequence"/>
</dbReference>
<comment type="similarity">
    <text evidence="1 4">Belongs to the prolyl-tRNA editing family. YbaK/EbsC subfamily.</text>
</comment>
<evidence type="ECO:0000256" key="2">
    <source>
        <dbReference type="ARBA" id="ARBA00022917"/>
    </source>
</evidence>
<evidence type="ECO:0000259" key="5">
    <source>
        <dbReference type="Pfam" id="PF04073"/>
    </source>
</evidence>
<dbReference type="InterPro" id="IPR036754">
    <property type="entry name" value="YbaK/aa-tRNA-synt-asso_dom_sf"/>
</dbReference>
<dbReference type="AlphaFoldDB" id="A0A839EA28"/>
<dbReference type="Gene3D" id="3.90.960.10">
    <property type="entry name" value="YbaK/aminoacyl-tRNA synthetase-associated domain"/>
    <property type="match status" value="1"/>
</dbReference>